<keyword evidence="4" id="KW-1003">Cell membrane</keyword>
<sequence>MISAFASLSRRERLLIGLAAVVLPAALIWQMLWKPLEAERAATAAEIARLDALIHVAAQANTTASQDSAPVDTRPPSQRITQSAAAAGIALTRLEPEGRQFRVAVSELQFDDALQWIAALRDEHGLKVAELDMARRLTPGAVTLTLALEPLQ</sequence>
<evidence type="ECO:0000313" key="11">
    <source>
        <dbReference type="Proteomes" id="UP000182932"/>
    </source>
</evidence>
<evidence type="ECO:0000256" key="5">
    <source>
        <dbReference type="ARBA" id="ARBA00022519"/>
    </source>
</evidence>
<evidence type="ECO:0000256" key="2">
    <source>
        <dbReference type="ARBA" id="ARBA00010637"/>
    </source>
</evidence>
<evidence type="ECO:0000256" key="3">
    <source>
        <dbReference type="ARBA" id="ARBA00022448"/>
    </source>
</evidence>
<dbReference type="GeneID" id="80820603"/>
<evidence type="ECO:0000256" key="4">
    <source>
        <dbReference type="ARBA" id="ARBA00022475"/>
    </source>
</evidence>
<dbReference type="RefSeq" id="WP_074839298.1">
    <property type="nucleotide sequence ID" value="NZ_CATLQZ010000024.1"/>
</dbReference>
<reference evidence="10 11" key="1">
    <citation type="submission" date="2016-10" db="EMBL/GenBank/DDBJ databases">
        <authorList>
            <person name="Varghese N."/>
            <person name="Submissions S."/>
        </authorList>
    </citation>
    <scope>NUCLEOTIDE SEQUENCE [LARGE SCALE GENOMIC DNA]</scope>
    <source>
        <strain evidence="10 11">FF3</strain>
    </source>
</reference>
<keyword evidence="11" id="KW-1185">Reference proteome</keyword>
<evidence type="ECO:0000256" key="8">
    <source>
        <dbReference type="ARBA" id="ARBA00022989"/>
    </source>
</evidence>
<keyword evidence="5" id="KW-0997">Cell inner membrane</keyword>
<gene>
    <name evidence="10" type="ORF">SAMN04487940_12348</name>
</gene>
<dbReference type="InterPro" id="IPR007690">
    <property type="entry name" value="T2SS_GspM"/>
</dbReference>
<dbReference type="EMBL" id="FNYY01000023">
    <property type="protein sequence ID" value="SEK06815.1"/>
    <property type="molecule type" value="Genomic_DNA"/>
</dbReference>
<keyword evidence="3" id="KW-0813">Transport</keyword>
<dbReference type="SUPFAM" id="SSF103054">
    <property type="entry name" value="General secretion pathway protein M, EpsM"/>
    <property type="match status" value="1"/>
</dbReference>
<keyword evidence="9" id="KW-0472">Membrane</keyword>
<evidence type="ECO:0000313" key="10">
    <source>
        <dbReference type="EMBL" id="SEK06815.1"/>
    </source>
</evidence>
<evidence type="ECO:0000256" key="7">
    <source>
        <dbReference type="ARBA" id="ARBA00022927"/>
    </source>
</evidence>
<comment type="caution">
    <text evidence="10">The sequence shown here is derived from an EMBL/GenBank/DDBJ whole genome shotgun (WGS) entry which is preliminary data.</text>
</comment>
<proteinExistence type="inferred from homology"/>
<dbReference type="GO" id="GO:0015628">
    <property type="term" value="P:protein secretion by the type II secretion system"/>
    <property type="evidence" value="ECO:0007669"/>
    <property type="project" value="InterPro"/>
</dbReference>
<dbReference type="Gene3D" id="3.30.1360.100">
    <property type="entry name" value="General secretion pathway protein M, EpsM"/>
    <property type="match status" value="1"/>
</dbReference>
<dbReference type="GO" id="GO:0015627">
    <property type="term" value="C:type II protein secretion system complex"/>
    <property type="evidence" value="ECO:0007669"/>
    <property type="project" value="InterPro"/>
</dbReference>
<dbReference type="Pfam" id="PF04612">
    <property type="entry name" value="T2SSM"/>
    <property type="match status" value="1"/>
</dbReference>
<comment type="subcellular location">
    <subcellularLocation>
        <location evidence="1">Cell inner membrane</location>
        <topology evidence="1">Single-pass membrane protein</topology>
    </subcellularLocation>
</comment>
<dbReference type="GO" id="GO:0005886">
    <property type="term" value="C:plasma membrane"/>
    <property type="evidence" value="ECO:0007669"/>
    <property type="project" value="UniProtKB-SubCell"/>
</dbReference>
<evidence type="ECO:0000256" key="9">
    <source>
        <dbReference type="ARBA" id="ARBA00023136"/>
    </source>
</evidence>
<comment type="similarity">
    <text evidence="2">Belongs to the GSP M family.</text>
</comment>
<keyword evidence="8" id="KW-1133">Transmembrane helix</keyword>
<protein>
    <submittedName>
        <fullName evidence="10">General secretion pathway protein M</fullName>
    </submittedName>
</protein>
<accession>A0A975ZQJ3</accession>
<dbReference type="Proteomes" id="UP000182932">
    <property type="component" value="Unassembled WGS sequence"/>
</dbReference>
<keyword evidence="7" id="KW-0653">Protein transport</keyword>
<dbReference type="InterPro" id="IPR023229">
    <property type="entry name" value="T2SS_M_periplasmic_sf"/>
</dbReference>
<organism evidence="10 11">
    <name type="scientific">Marinovum algicola</name>
    <dbReference type="NCBI Taxonomy" id="42444"/>
    <lineage>
        <taxon>Bacteria</taxon>
        <taxon>Pseudomonadati</taxon>
        <taxon>Pseudomonadota</taxon>
        <taxon>Alphaproteobacteria</taxon>
        <taxon>Rhodobacterales</taxon>
        <taxon>Roseobacteraceae</taxon>
        <taxon>Marinovum</taxon>
    </lineage>
</organism>
<evidence type="ECO:0000256" key="1">
    <source>
        <dbReference type="ARBA" id="ARBA00004377"/>
    </source>
</evidence>
<name>A0A975ZQJ3_9RHOB</name>
<keyword evidence="6" id="KW-0812">Transmembrane</keyword>
<evidence type="ECO:0000256" key="6">
    <source>
        <dbReference type="ARBA" id="ARBA00022692"/>
    </source>
</evidence>
<dbReference type="AlphaFoldDB" id="A0A975ZQJ3"/>